<dbReference type="STRING" id="395965.Msil_2162"/>
<keyword evidence="1" id="KW-0472">Membrane</keyword>
<sequence>MTSAPEARLPGGPRPHIIAIRYGLFAVIAGAMNLGAQAVTFAIAPIQPLAISILVGTGVGFVVKYLLDKRWIFFDDYHGAAAETQKVLLYGAFSVAMTAIFWGFEIAFLAIWGTNFAKYAGAVIGLAIGNFLKYLLDRGITFNPERIRKAAKWS</sequence>
<protein>
    <submittedName>
        <fullName evidence="2">Uncharacterized protein</fullName>
    </submittedName>
</protein>
<evidence type="ECO:0000313" key="3">
    <source>
        <dbReference type="Proteomes" id="UP000002257"/>
    </source>
</evidence>
<dbReference type="GO" id="GO:0016020">
    <property type="term" value="C:membrane"/>
    <property type="evidence" value="ECO:0007669"/>
    <property type="project" value="UniProtKB-SubCell"/>
</dbReference>
<dbReference type="AlphaFoldDB" id="B8ERP8"/>
<feature type="transmembrane region" description="Helical" evidence="1">
    <location>
        <begin position="119"/>
        <end position="136"/>
    </location>
</feature>
<name>B8ERP8_METSB</name>
<dbReference type="OrthoDB" id="565050at2"/>
<proteinExistence type="predicted"/>
<gene>
    <name evidence="2" type="ordered locus">Msil_2162</name>
</gene>
<evidence type="ECO:0000313" key="2">
    <source>
        <dbReference type="EMBL" id="ACK51100.1"/>
    </source>
</evidence>
<dbReference type="Proteomes" id="UP000002257">
    <property type="component" value="Chromosome"/>
</dbReference>
<keyword evidence="1" id="KW-1133">Transmembrane helix</keyword>
<organism evidence="2 3">
    <name type="scientific">Methylocella silvestris (strain DSM 15510 / CIP 108128 / LMG 27833 / NCIMB 13906 / BL2)</name>
    <dbReference type="NCBI Taxonomy" id="395965"/>
    <lineage>
        <taxon>Bacteria</taxon>
        <taxon>Pseudomonadati</taxon>
        <taxon>Pseudomonadota</taxon>
        <taxon>Alphaproteobacteria</taxon>
        <taxon>Hyphomicrobiales</taxon>
        <taxon>Beijerinckiaceae</taxon>
        <taxon>Methylocella</taxon>
    </lineage>
</organism>
<feature type="transmembrane region" description="Helical" evidence="1">
    <location>
        <begin position="87"/>
        <end position="113"/>
    </location>
</feature>
<keyword evidence="1" id="KW-0812">Transmembrane</keyword>
<dbReference type="eggNOG" id="COG2246">
    <property type="taxonomic scope" value="Bacteria"/>
</dbReference>
<feature type="transmembrane region" description="Helical" evidence="1">
    <location>
        <begin position="49"/>
        <end position="67"/>
    </location>
</feature>
<keyword evidence="3" id="KW-1185">Reference proteome</keyword>
<dbReference type="HOGENOM" id="CLU_1891670_0_0_5"/>
<dbReference type="NCBIfam" id="NF037976">
    <property type="entry name" value="gtrA_1"/>
    <property type="match status" value="1"/>
</dbReference>
<dbReference type="RefSeq" id="WP_012591170.1">
    <property type="nucleotide sequence ID" value="NC_011666.1"/>
</dbReference>
<dbReference type="KEGG" id="msl:Msil_2162"/>
<feature type="transmembrane region" description="Helical" evidence="1">
    <location>
        <begin position="20"/>
        <end position="43"/>
    </location>
</feature>
<dbReference type="GO" id="GO:0000271">
    <property type="term" value="P:polysaccharide biosynthetic process"/>
    <property type="evidence" value="ECO:0007669"/>
    <property type="project" value="InterPro"/>
</dbReference>
<accession>B8ERP8</accession>
<reference evidence="2 3" key="1">
    <citation type="journal article" date="2010" name="J. Bacteriol.">
        <title>Complete genome sequence of the aerobic facultative methanotroph Methylocella silvestris BL2.</title>
        <authorList>
            <person name="Chen Y."/>
            <person name="Crombie A."/>
            <person name="Rahman M.T."/>
            <person name="Dedysh S.N."/>
            <person name="Liesack W."/>
            <person name="Stott M.B."/>
            <person name="Alam M."/>
            <person name="Theisen A.R."/>
            <person name="Murrell J.C."/>
            <person name="Dunfield P.F."/>
        </authorList>
    </citation>
    <scope>NUCLEOTIDE SEQUENCE [LARGE SCALE GENOMIC DNA]</scope>
    <source>
        <strain evidence="3">DSM 15510 / CIP 108128 / LMG 27833 / NCIMB 13906 / BL2</strain>
    </source>
</reference>
<evidence type="ECO:0000256" key="1">
    <source>
        <dbReference type="SAM" id="Phobius"/>
    </source>
</evidence>
<dbReference type="EMBL" id="CP001280">
    <property type="protein sequence ID" value="ACK51100.1"/>
    <property type="molecule type" value="Genomic_DNA"/>
</dbReference>